<evidence type="ECO:0000313" key="4">
    <source>
        <dbReference type="Proteomes" id="UP000237822"/>
    </source>
</evidence>
<evidence type="ECO:0000256" key="2">
    <source>
        <dbReference type="SAM" id="Phobius"/>
    </source>
</evidence>
<proteinExistence type="predicted"/>
<keyword evidence="2" id="KW-0812">Transmembrane</keyword>
<feature type="region of interest" description="Disordered" evidence="1">
    <location>
        <begin position="1"/>
        <end position="34"/>
    </location>
</feature>
<dbReference type="Proteomes" id="UP000237822">
    <property type="component" value="Unassembled WGS sequence"/>
</dbReference>
<dbReference type="Pfam" id="PF11303">
    <property type="entry name" value="DUF3105"/>
    <property type="match status" value="1"/>
</dbReference>
<reference evidence="3 4" key="1">
    <citation type="submission" date="2018-03" db="EMBL/GenBank/DDBJ databases">
        <title>Genomic Encyclopedia of Archaeal and Bacterial Type Strains, Phase II (KMG-II): from individual species to whole genera.</title>
        <authorList>
            <person name="Goeker M."/>
        </authorList>
    </citation>
    <scope>NUCLEOTIDE SEQUENCE [LARGE SCALE GENOMIC DNA]</scope>
    <source>
        <strain evidence="3 4">ATCC BAA-1496</strain>
    </source>
</reference>
<keyword evidence="4" id="KW-1185">Reference proteome</keyword>
<feature type="transmembrane region" description="Helical" evidence="2">
    <location>
        <begin position="37"/>
        <end position="60"/>
    </location>
</feature>
<dbReference type="RefSeq" id="WP_245889256.1">
    <property type="nucleotide sequence ID" value="NZ_PVTI01000009.1"/>
</dbReference>
<comment type="caution">
    <text evidence="3">The sequence shown here is derived from an EMBL/GenBank/DDBJ whole genome shotgun (WGS) entry which is preliminary data.</text>
</comment>
<sequence>MAPSGSGSKKARAAQRAATDRVAQMRKEQQRKDRRRLGAIWGAAAVTIAIIVGAVAFAIIRDQKDTPSLAAVKSYKYDGGAHVQTKVDYKEDPPVGGEHHPVWLNCGVYDKPVPNENAVHSLEHGAVWITYRPDLPKEQVDKFKDLLPDTYTLLSPYEGLKAPAFISAWGKQLQLTGADDPRIEEFVKEFRQGPQTPEPNALCTNGTDGSDLPTGEGMPGASPAPTGDAPVGPSTQPSPSASPSAS</sequence>
<protein>
    <submittedName>
        <fullName evidence="3">Uncharacterized protein DUF3105</fullName>
    </submittedName>
</protein>
<dbReference type="InterPro" id="IPR021454">
    <property type="entry name" value="DUF3105"/>
</dbReference>
<evidence type="ECO:0000313" key="3">
    <source>
        <dbReference type="EMBL" id="PRY59417.1"/>
    </source>
</evidence>
<keyword evidence="2" id="KW-1133">Transmembrane helix</keyword>
<organism evidence="3 4">
    <name type="scientific">Knoellia remsis</name>
    <dbReference type="NCBI Taxonomy" id="407159"/>
    <lineage>
        <taxon>Bacteria</taxon>
        <taxon>Bacillati</taxon>
        <taxon>Actinomycetota</taxon>
        <taxon>Actinomycetes</taxon>
        <taxon>Micrococcales</taxon>
        <taxon>Intrasporangiaceae</taxon>
        <taxon>Knoellia</taxon>
    </lineage>
</organism>
<dbReference type="EMBL" id="PVTI01000009">
    <property type="protein sequence ID" value="PRY59417.1"/>
    <property type="molecule type" value="Genomic_DNA"/>
</dbReference>
<gene>
    <name evidence="3" type="ORF">BCF74_1094</name>
</gene>
<feature type="compositionally biased region" description="Low complexity" evidence="1">
    <location>
        <begin position="233"/>
        <end position="246"/>
    </location>
</feature>
<dbReference type="AlphaFoldDB" id="A0A2T0UNJ9"/>
<name>A0A2T0UNJ9_9MICO</name>
<accession>A0A2T0UNJ9</accession>
<keyword evidence="2" id="KW-0472">Membrane</keyword>
<feature type="region of interest" description="Disordered" evidence="1">
    <location>
        <begin position="191"/>
        <end position="246"/>
    </location>
</feature>
<evidence type="ECO:0000256" key="1">
    <source>
        <dbReference type="SAM" id="MobiDB-lite"/>
    </source>
</evidence>